<evidence type="ECO:0000256" key="3">
    <source>
        <dbReference type="ARBA" id="ARBA00022449"/>
    </source>
</evidence>
<dbReference type="GO" id="GO:1902600">
    <property type="term" value="P:proton transmembrane transport"/>
    <property type="evidence" value="ECO:0007669"/>
    <property type="project" value="InterPro"/>
</dbReference>
<accession>A0A645EZR3</accession>
<organism evidence="10">
    <name type="scientific">bioreactor metagenome</name>
    <dbReference type="NCBI Taxonomy" id="1076179"/>
    <lineage>
        <taxon>unclassified sequences</taxon>
        <taxon>metagenomes</taxon>
        <taxon>ecological metagenomes</taxon>
    </lineage>
</organism>
<comment type="caution">
    <text evidence="10">The sequence shown here is derived from an EMBL/GenBank/DDBJ whole genome shotgun (WGS) entry which is preliminary data.</text>
</comment>
<dbReference type="PANTHER" id="PTHR32507">
    <property type="entry name" value="NA(+)/H(+) ANTIPORTER 1"/>
    <property type="match status" value="1"/>
</dbReference>
<sequence length="188" mass="20757">MALCLTPFRVPIRQQALIAWVGLRGAVPIILAMFPLVAGIEHANTIFSIVFFIAATSLLCQGMMIPRVASWLGLVEHIADDDDKIDLDKYAHSIGEIAEININETNPSVGKTIMELGLPKQVLIVMVQRKGNNITPNGSTELLVGDKLLVVAENHNAIQELKKVIGFRSEDKKVKKQLVEKPKNKKEK</sequence>
<dbReference type="InterPro" id="IPR006153">
    <property type="entry name" value="Cation/H_exchanger_TM"/>
</dbReference>
<dbReference type="Pfam" id="PF00999">
    <property type="entry name" value="Na_H_Exchanger"/>
    <property type="match status" value="1"/>
</dbReference>
<dbReference type="InterPro" id="IPR006037">
    <property type="entry name" value="RCK_C"/>
</dbReference>
<dbReference type="PANTHER" id="PTHR32507:SF7">
    <property type="entry name" value="K(+)_H(+) ANTIPORTER NHAP2"/>
    <property type="match status" value="1"/>
</dbReference>
<gene>
    <name evidence="10" type="primary">cvrA_6</name>
    <name evidence="10" type="ORF">SDC9_154815</name>
</gene>
<evidence type="ECO:0000259" key="9">
    <source>
        <dbReference type="PROSITE" id="PS51202"/>
    </source>
</evidence>
<dbReference type="GO" id="GO:0006813">
    <property type="term" value="P:potassium ion transport"/>
    <property type="evidence" value="ECO:0007669"/>
    <property type="project" value="InterPro"/>
</dbReference>
<evidence type="ECO:0000256" key="1">
    <source>
        <dbReference type="ARBA" id="ARBA00004651"/>
    </source>
</evidence>
<keyword evidence="2" id="KW-0813">Transport</keyword>
<dbReference type="SUPFAM" id="SSF116726">
    <property type="entry name" value="TrkA C-terminal domain-like"/>
    <property type="match status" value="1"/>
</dbReference>
<keyword evidence="3" id="KW-0050">Antiport</keyword>
<evidence type="ECO:0000256" key="5">
    <source>
        <dbReference type="ARBA" id="ARBA00022989"/>
    </source>
</evidence>
<keyword evidence="5 8" id="KW-1133">Transmembrane helix</keyword>
<feature type="transmembrane region" description="Helical" evidence="8">
    <location>
        <begin position="17"/>
        <end position="40"/>
    </location>
</feature>
<comment type="subcellular location">
    <subcellularLocation>
        <location evidence="1">Cell membrane</location>
        <topology evidence="1">Multi-pass membrane protein</topology>
    </subcellularLocation>
</comment>
<protein>
    <submittedName>
        <fullName evidence="10">K(+)/H(+) antiporter NhaP2</fullName>
    </submittedName>
</protein>
<evidence type="ECO:0000256" key="4">
    <source>
        <dbReference type="ARBA" id="ARBA00022692"/>
    </source>
</evidence>
<feature type="domain" description="RCK C-terminal" evidence="9">
    <location>
        <begin position="85"/>
        <end position="167"/>
    </location>
</feature>
<dbReference type="InterPro" id="IPR036721">
    <property type="entry name" value="RCK_C_sf"/>
</dbReference>
<keyword evidence="7 8" id="KW-0472">Membrane</keyword>
<dbReference type="PROSITE" id="PS51202">
    <property type="entry name" value="RCK_C"/>
    <property type="match status" value="1"/>
</dbReference>
<dbReference type="GO" id="GO:0015297">
    <property type="term" value="F:antiporter activity"/>
    <property type="evidence" value="ECO:0007669"/>
    <property type="project" value="UniProtKB-KW"/>
</dbReference>
<dbReference type="Gene3D" id="3.30.70.1450">
    <property type="entry name" value="Regulator of K+ conductance, C-terminal domain"/>
    <property type="match status" value="1"/>
</dbReference>
<feature type="transmembrane region" description="Helical" evidence="8">
    <location>
        <begin position="46"/>
        <end position="65"/>
    </location>
</feature>
<dbReference type="GO" id="GO:0008324">
    <property type="term" value="F:monoatomic cation transmembrane transporter activity"/>
    <property type="evidence" value="ECO:0007669"/>
    <property type="project" value="InterPro"/>
</dbReference>
<name>A0A645EZR3_9ZZZZ</name>
<dbReference type="Pfam" id="PF02080">
    <property type="entry name" value="TrkA_C"/>
    <property type="match status" value="1"/>
</dbReference>
<evidence type="ECO:0000256" key="8">
    <source>
        <dbReference type="SAM" id="Phobius"/>
    </source>
</evidence>
<evidence type="ECO:0000256" key="2">
    <source>
        <dbReference type="ARBA" id="ARBA00022448"/>
    </source>
</evidence>
<proteinExistence type="predicted"/>
<keyword evidence="6" id="KW-0406">Ion transport</keyword>
<evidence type="ECO:0000313" key="10">
    <source>
        <dbReference type="EMBL" id="MPN07545.1"/>
    </source>
</evidence>
<keyword evidence="4 8" id="KW-0812">Transmembrane</keyword>
<dbReference type="AlphaFoldDB" id="A0A645EZR3"/>
<reference evidence="10" key="1">
    <citation type="submission" date="2019-08" db="EMBL/GenBank/DDBJ databases">
        <authorList>
            <person name="Kucharzyk K."/>
            <person name="Murdoch R.W."/>
            <person name="Higgins S."/>
            <person name="Loffler F."/>
        </authorList>
    </citation>
    <scope>NUCLEOTIDE SEQUENCE</scope>
</reference>
<evidence type="ECO:0000256" key="6">
    <source>
        <dbReference type="ARBA" id="ARBA00023065"/>
    </source>
</evidence>
<dbReference type="GO" id="GO:0005886">
    <property type="term" value="C:plasma membrane"/>
    <property type="evidence" value="ECO:0007669"/>
    <property type="project" value="UniProtKB-SubCell"/>
</dbReference>
<evidence type="ECO:0000256" key="7">
    <source>
        <dbReference type="ARBA" id="ARBA00023136"/>
    </source>
</evidence>
<dbReference type="EMBL" id="VSSQ01053516">
    <property type="protein sequence ID" value="MPN07545.1"/>
    <property type="molecule type" value="Genomic_DNA"/>
</dbReference>